<comment type="caution">
    <text evidence="1">The sequence shown here is derived from an EMBL/GenBank/DDBJ whole genome shotgun (WGS) entry which is preliminary data.</text>
</comment>
<evidence type="ECO:0000313" key="2">
    <source>
        <dbReference type="Proteomes" id="UP000638462"/>
    </source>
</evidence>
<sequence length="83" mass="9307">MKELTLSTKQIITICNFAGIHVQTPCDGPGEEDFLATEHTLTVDKQVQLENGEVYQGLTVHCTEYPEEGYMPLEEVNSPHEQT</sequence>
<gene>
    <name evidence="1" type="ORF">GCM10008027_35160</name>
</gene>
<protein>
    <submittedName>
        <fullName evidence="1">Uncharacterized protein</fullName>
    </submittedName>
</protein>
<keyword evidence="2" id="KW-1185">Reference proteome</keyword>
<name>A0ABQ1U2Z5_9GAMM</name>
<dbReference type="RefSeq" id="WP_188730671.1">
    <property type="nucleotide sequence ID" value="NZ_BMIT01000017.1"/>
</dbReference>
<dbReference type="Proteomes" id="UP000638462">
    <property type="component" value="Unassembled WGS sequence"/>
</dbReference>
<proteinExistence type="predicted"/>
<evidence type="ECO:0000313" key="1">
    <source>
        <dbReference type="EMBL" id="GGF07228.1"/>
    </source>
</evidence>
<organism evidence="1 2">
    <name type="scientific">Pseudoalteromonas gelatinilytica</name>
    <dbReference type="NCBI Taxonomy" id="1703256"/>
    <lineage>
        <taxon>Bacteria</taxon>
        <taxon>Pseudomonadati</taxon>
        <taxon>Pseudomonadota</taxon>
        <taxon>Gammaproteobacteria</taxon>
        <taxon>Alteromonadales</taxon>
        <taxon>Pseudoalteromonadaceae</taxon>
        <taxon>Pseudoalteromonas</taxon>
    </lineage>
</organism>
<accession>A0ABQ1U2Z5</accession>
<dbReference type="EMBL" id="BMIT01000017">
    <property type="protein sequence ID" value="GGF07228.1"/>
    <property type="molecule type" value="Genomic_DNA"/>
</dbReference>
<reference evidence="2" key="1">
    <citation type="journal article" date="2019" name="Int. J. Syst. Evol. Microbiol.">
        <title>The Global Catalogue of Microorganisms (GCM) 10K type strain sequencing project: providing services to taxonomists for standard genome sequencing and annotation.</title>
        <authorList>
            <consortium name="The Broad Institute Genomics Platform"/>
            <consortium name="The Broad Institute Genome Sequencing Center for Infectious Disease"/>
            <person name="Wu L."/>
            <person name="Ma J."/>
        </authorList>
    </citation>
    <scope>NUCLEOTIDE SEQUENCE [LARGE SCALE GENOMIC DNA]</scope>
    <source>
        <strain evidence="2">CGMCC 1.15394</strain>
    </source>
</reference>